<dbReference type="InterPro" id="IPR020476">
    <property type="entry name" value="Nudix_hydrolase"/>
</dbReference>
<reference evidence="3" key="2">
    <citation type="submission" date="2024-10" db="UniProtKB">
        <authorList>
            <consortium name="EnsemblProtists"/>
        </authorList>
    </citation>
    <scope>IDENTIFICATION</scope>
</reference>
<evidence type="ECO:0000256" key="1">
    <source>
        <dbReference type="ARBA" id="ARBA00022801"/>
    </source>
</evidence>
<dbReference type="RefSeq" id="XP_005761526.1">
    <property type="nucleotide sequence ID" value="XM_005761469.1"/>
</dbReference>
<dbReference type="PROSITE" id="PS51462">
    <property type="entry name" value="NUDIX"/>
    <property type="match status" value="1"/>
</dbReference>
<dbReference type="GeneID" id="17255240"/>
<dbReference type="PRINTS" id="PR00502">
    <property type="entry name" value="NUDIXFAMILY"/>
</dbReference>
<organism evidence="3 4">
    <name type="scientific">Emiliania huxleyi (strain CCMP1516)</name>
    <dbReference type="NCBI Taxonomy" id="280463"/>
    <lineage>
        <taxon>Eukaryota</taxon>
        <taxon>Haptista</taxon>
        <taxon>Haptophyta</taxon>
        <taxon>Prymnesiophyceae</taxon>
        <taxon>Isochrysidales</taxon>
        <taxon>Noelaerhabdaceae</taxon>
        <taxon>Emiliania</taxon>
    </lineage>
</organism>
<dbReference type="InterPro" id="IPR015797">
    <property type="entry name" value="NUDIX_hydrolase-like_dom_sf"/>
</dbReference>
<dbReference type="PANTHER" id="PTHR43736:SF1">
    <property type="entry name" value="DIHYDRONEOPTERIN TRIPHOSPHATE DIPHOSPHATASE"/>
    <property type="match status" value="1"/>
</dbReference>
<dbReference type="GO" id="GO:0016787">
    <property type="term" value="F:hydrolase activity"/>
    <property type="evidence" value="ECO:0007669"/>
    <property type="project" value="UniProtKB-KW"/>
</dbReference>
<dbReference type="HOGENOM" id="CLU_037162_20_4_1"/>
<dbReference type="InterPro" id="IPR000086">
    <property type="entry name" value="NUDIX_hydrolase_dom"/>
</dbReference>
<evidence type="ECO:0000313" key="4">
    <source>
        <dbReference type="Proteomes" id="UP000013827"/>
    </source>
</evidence>
<dbReference type="PaxDb" id="2903-EOD09097"/>
<reference evidence="4" key="1">
    <citation type="journal article" date="2013" name="Nature">
        <title>Pan genome of the phytoplankton Emiliania underpins its global distribution.</title>
        <authorList>
            <person name="Read B.A."/>
            <person name="Kegel J."/>
            <person name="Klute M.J."/>
            <person name="Kuo A."/>
            <person name="Lefebvre S.C."/>
            <person name="Maumus F."/>
            <person name="Mayer C."/>
            <person name="Miller J."/>
            <person name="Monier A."/>
            <person name="Salamov A."/>
            <person name="Young J."/>
            <person name="Aguilar M."/>
            <person name="Claverie J.M."/>
            <person name="Frickenhaus S."/>
            <person name="Gonzalez K."/>
            <person name="Herman E.K."/>
            <person name="Lin Y.C."/>
            <person name="Napier J."/>
            <person name="Ogata H."/>
            <person name="Sarno A.F."/>
            <person name="Shmutz J."/>
            <person name="Schroeder D."/>
            <person name="de Vargas C."/>
            <person name="Verret F."/>
            <person name="von Dassow P."/>
            <person name="Valentin K."/>
            <person name="Van de Peer Y."/>
            <person name="Wheeler G."/>
            <person name="Dacks J.B."/>
            <person name="Delwiche C.F."/>
            <person name="Dyhrman S.T."/>
            <person name="Glockner G."/>
            <person name="John U."/>
            <person name="Richards T."/>
            <person name="Worden A.Z."/>
            <person name="Zhang X."/>
            <person name="Grigoriev I.V."/>
            <person name="Allen A.E."/>
            <person name="Bidle K."/>
            <person name="Borodovsky M."/>
            <person name="Bowler C."/>
            <person name="Brownlee C."/>
            <person name="Cock J.M."/>
            <person name="Elias M."/>
            <person name="Gladyshev V.N."/>
            <person name="Groth M."/>
            <person name="Guda C."/>
            <person name="Hadaegh A."/>
            <person name="Iglesias-Rodriguez M.D."/>
            <person name="Jenkins J."/>
            <person name="Jones B.M."/>
            <person name="Lawson T."/>
            <person name="Leese F."/>
            <person name="Lindquist E."/>
            <person name="Lobanov A."/>
            <person name="Lomsadze A."/>
            <person name="Malik S.B."/>
            <person name="Marsh M.E."/>
            <person name="Mackinder L."/>
            <person name="Mock T."/>
            <person name="Mueller-Roeber B."/>
            <person name="Pagarete A."/>
            <person name="Parker M."/>
            <person name="Probert I."/>
            <person name="Quesneville H."/>
            <person name="Raines C."/>
            <person name="Rensing S.A."/>
            <person name="Riano-Pachon D.M."/>
            <person name="Richier S."/>
            <person name="Rokitta S."/>
            <person name="Shiraiwa Y."/>
            <person name="Soanes D.M."/>
            <person name="van der Giezen M."/>
            <person name="Wahlund T.M."/>
            <person name="Williams B."/>
            <person name="Wilson W."/>
            <person name="Wolfe G."/>
            <person name="Wurch L.L."/>
        </authorList>
    </citation>
    <scope>NUCLEOTIDE SEQUENCE</scope>
</reference>
<name>A0A0D3ICW2_EMIH1</name>
<evidence type="ECO:0000259" key="2">
    <source>
        <dbReference type="PROSITE" id="PS51462"/>
    </source>
</evidence>
<evidence type="ECO:0000313" key="3">
    <source>
        <dbReference type="EnsemblProtists" id="EOD09097"/>
    </source>
</evidence>
<dbReference type="eggNOG" id="ENOG502S67T">
    <property type="taxonomic scope" value="Eukaryota"/>
</dbReference>
<feature type="domain" description="Nudix hydrolase" evidence="2">
    <location>
        <begin position="14"/>
        <end position="151"/>
    </location>
</feature>
<dbReference type="Pfam" id="PF00293">
    <property type="entry name" value="NUDIX"/>
    <property type="match status" value="1"/>
</dbReference>
<protein>
    <recommendedName>
        <fullName evidence="2">Nudix hydrolase domain-containing protein</fullName>
    </recommendedName>
</protein>
<accession>A0A0D3ICW2</accession>
<keyword evidence="1" id="KW-0378">Hydrolase</keyword>
<dbReference type="SUPFAM" id="SSF55811">
    <property type="entry name" value="Nudix"/>
    <property type="match status" value="1"/>
</dbReference>
<sequence length="162" mass="16997">MSAATATARAYSSVPRAAVAVAVRRSEEGPAEYLLVQRGKPPGKGSWSLPGGGVELGETSADAARRELEEECRLSGGAVRWHAGPFTATDAIYRDADGAVQFHYLIAQFYAEAAAADDAMDARWWSLAEVAGGEGSGVVAGNVEATLRRAEAMRVAGLLRCQ</sequence>
<dbReference type="Gene3D" id="3.90.79.10">
    <property type="entry name" value="Nucleoside Triphosphate Pyrophosphohydrolase"/>
    <property type="match status" value="1"/>
</dbReference>
<dbReference type="OMA" id="AMDARWW"/>
<dbReference type="PANTHER" id="PTHR43736">
    <property type="entry name" value="ADP-RIBOSE PYROPHOSPHATASE"/>
    <property type="match status" value="1"/>
</dbReference>
<dbReference type="KEGG" id="ehx:EMIHUDRAFT_105798"/>
<keyword evidence="4" id="KW-1185">Reference proteome</keyword>
<dbReference type="EnsemblProtists" id="EOD09097">
    <property type="protein sequence ID" value="EOD09097"/>
    <property type="gene ID" value="EMIHUDRAFT_105798"/>
</dbReference>
<dbReference type="AlphaFoldDB" id="A0A0D3ICW2"/>
<dbReference type="Proteomes" id="UP000013827">
    <property type="component" value="Unassembled WGS sequence"/>
</dbReference>
<proteinExistence type="predicted"/>